<sequence length="279" mass="29662">MQRAAFWFSRHSRAAAHSRRLLPVKATMIQVPGFSRWSGAFAACALIATTHASAAGAPRAVVELFTSQGCSSCPPADKIIGDLAKDPSVIALSLPIDYWDYLGWKDTLADARFSARQKAYSQMRGDRDVYTPQVVVNGSAHLVGSNRSGIEEAIKTTHTGAGIMTVPVTMAVNGKEIKVSVSAAPNGASVQQGEVWICAVSKAVSIAIDRGENRGREVTYHNVVRNLLKVGDWTGAAGSWSVPLENIAHEGVDAAAVYVQDGSRDRPGPMLGAAFSSLR</sequence>
<dbReference type="AlphaFoldDB" id="A0A418VHY7"/>
<evidence type="ECO:0000313" key="1">
    <source>
        <dbReference type="EMBL" id="RJF75735.1"/>
    </source>
</evidence>
<protein>
    <submittedName>
        <fullName evidence="1">DUF1223 domain-containing protein</fullName>
    </submittedName>
</protein>
<dbReference type="EMBL" id="QYYD01000007">
    <property type="protein sequence ID" value="RJF75735.1"/>
    <property type="molecule type" value="Genomic_DNA"/>
</dbReference>
<proteinExistence type="predicted"/>
<dbReference type="Pfam" id="PF06764">
    <property type="entry name" value="DUF1223"/>
    <property type="match status" value="1"/>
</dbReference>
<comment type="caution">
    <text evidence="1">The sequence shown here is derived from an EMBL/GenBank/DDBJ whole genome shotgun (WGS) entry which is preliminary data.</text>
</comment>
<dbReference type="SUPFAM" id="SSF52833">
    <property type="entry name" value="Thioredoxin-like"/>
    <property type="match status" value="1"/>
</dbReference>
<reference evidence="1 2" key="1">
    <citation type="submission" date="2018-09" db="EMBL/GenBank/DDBJ databases">
        <title>Draft genome sequence of Rhodopseudomonas palustris 2.1.18.</title>
        <authorList>
            <person name="Robertson S.L."/>
            <person name="Meyer T.E."/>
            <person name="Kyndt J.A."/>
        </authorList>
    </citation>
    <scope>NUCLEOTIDE SEQUENCE [LARGE SCALE GENOMIC DNA]</scope>
    <source>
        <strain evidence="1 2">2.1.18</strain>
    </source>
</reference>
<gene>
    <name evidence="1" type="ORF">D4Q52_08195</name>
</gene>
<name>A0A418VHY7_RHOPL</name>
<accession>A0A418VHY7</accession>
<dbReference type="Proteomes" id="UP000285523">
    <property type="component" value="Unassembled WGS sequence"/>
</dbReference>
<dbReference type="InterPro" id="IPR010634">
    <property type="entry name" value="DUF1223"/>
</dbReference>
<dbReference type="OrthoDB" id="9808254at2"/>
<evidence type="ECO:0000313" key="2">
    <source>
        <dbReference type="Proteomes" id="UP000285523"/>
    </source>
</evidence>
<organism evidence="1 2">
    <name type="scientific">Rhodopseudomonas palustris</name>
    <dbReference type="NCBI Taxonomy" id="1076"/>
    <lineage>
        <taxon>Bacteria</taxon>
        <taxon>Pseudomonadati</taxon>
        <taxon>Pseudomonadota</taxon>
        <taxon>Alphaproteobacteria</taxon>
        <taxon>Hyphomicrobiales</taxon>
        <taxon>Nitrobacteraceae</taxon>
        <taxon>Rhodopseudomonas</taxon>
    </lineage>
</organism>
<dbReference type="PANTHER" id="PTHR36057">
    <property type="match status" value="1"/>
</dbReference>
<dbReference type="InterPro" id="IPR036249">
    <property type="entry name" value="Thioredoxin-like_sf"/>
</dbReference>
<dbReference type="PANTHER" id="PTHR36057:SF1">
    <property type="entry name" value="LIPOPROTEIN LIPID ATTACHMENT SITE-LIKE PROTEIN, PUTATIVE (DUF1223)-RELATED"/>
    <property type="match status" value="1"/>
</dbReference>